<organism evidence="2 3">
    <name type="scientific">Sporosarcina psychrophila</name>
    <name type="common">Bacillus psychrophilus</name>
    <dbReference type="NCBI Taxonomy" id="1476"/>
    <lineage>
        <taxon>Bacteria</taxon>
        <taxon>Bacillati</taxon>
        <taxon>Bacillota</taxon>
        <taxon>Bacilli</taxon>
        <taxon>Bacillales</taxon>
        <taxon>Caryophanaceae</taxon>
        <taxon>Sporosarcina</taxon>
    </lineage>
</organism>
<feature type="transmembrane region" description="Helical" evidence="1">
    <location>
        <begin position="133"/>
        <end position="151"/>
    </location>
</feature>
<reference evidence="2" key="2">
    <citation type="submission" date="2021-09" db="EMBL/GenBank/DDBJ databases">
        <authorList>
            <person name="Gilroy R."/>
        </authorList>
    </citation>
    <scope>NUCLEOTIDE SEQUENCE</scope>
    <source>
        <strain evidence="2">CHK171-7178</strain>
    </source>
</reference>
<proteinExistence type="predicted"/>
<evidence type="ECO:0000313" key="3">
    <source>
        <dbReference type="Proteomes" id="UP000698173"/>
    </source>
</evidence>
<name>A0A921FX93_SPOPS</name>
<dbReference type="EMBL" id="DYWT01000108">
    <property type="protein sequence ID" value="HJF31433.1"/>
    <property type="molecule type" value="Genomic_DNA"/>
</dbReference>
<protein>
    <recommendedName>
        <fullName evidence="4">DUF3169 domain-containing protein</fullName>
    </recommendedName>
</protein>
<dbReference type="Proteomes" id="UP000698173">
    <property type="component" value="Unassembled WGS sequence"/>
</dbReference>
<feature type="transmembrane region" description="Helical" evidence="1">
    <location>
        <begin position="48"/>
        <end position="71"/>
    </location>
</feature>
<accession>A0A921FX93</accession>
<comment type="caution">
    <text evidence="2">The sequence shown here is derived from an EMBL/GenBank/DDBJ whole genome shotgun (WGS) entry which is preliminary data.</text>
</comment>
<feature type="transmembrane region" description="Helical" evidence="1">
    <location>
        <begin position="12"/>
        <end position="36"/>
    </location>
</feature>
<gene>
    <name evidence="2" type="ORF">K8V56_06585</name>
</gene>
<keyword evidence="1" id="KW-0472">Membrane</keyword>
<dbReference type="AlphaFoldDB" id="A0A921FX93"/>
<evidence type="ECO:0000256" key="1">
    <source>
        <dbReference type="SAM" id="Phobius"/>
    </source>
</evidence>
<evidence type="ECO:0000313" key="2">
    <source>
        <dbReference type="EMBL" id="HJF31433.1"/>
    </source>
</evidence>
<keyword evidence="1" id="KW-1133">Transmembrane helix</keyword>
<evidence type="ECO:0008006" key="4">
    <source>
        <dbReference type="Google" id="ProtNLM"/>
    </source>
</evidence>
<keyword evidence="1" id="KW-0812">Transmembrane</keyword>
<sequence length="162" mass="18860">MKNDMRITYPLWQMGVIVIAMLLTWLVGLSSVFTVGDRTLEVNIQGEWGVVWGVALLVFVFYLALFTWNVAKHNKRMPNHKINVFSWKPQEYMEDDELFQEFTKRATKNVYTYFVWSIPLFAGLSLGLQLGTIGMIMGLLLLSLGQYLIYYTQIKKYVEVDE</sequence>
<reference evidence="2" key="1">
    <citation type="journal article" date="2021" name="PeerJ">
        <title>Extensive microbial diversity within the chicken gut microbiome revealed by metagenomics and culture.</title>
        <authorList>
            <person name="Gilroy R."/>
            <person name="Ravi A."/>
            <person name="Getino M."/>
            <person name="Pursley I."/>
            <person name="Horton D.L."/>
            <person name="Alikhan N.F."/>
            <person name="Baker D."/>
            <person name="Gharbi K."/>
            <person name="Hall N."/>
            <person name="Watson M."/>
            <person name="Adriaenssens E.M."/>
            <person name="Foster-Nyarko E."/>
            <person name="Jarju S."/>
            <person name="Secka A."/>
            <person name="Antonio M."/>
            <person name="Oren A."/>
            <person name="Chaudhuri R.R."/>
            <person name="La Ragione R."/>
            <person name="Hildebrand F."/>
            <person name="Pallen M.J."/>
        </authorList>
    </citation>
    <scope>NUCLEOTIDE SEQUENCE</scope>
    <source>
        <strain evidence="2">CHK171-7178</strain>
    </source>
</reference>
<feature type="transmembrane region" description="Helical" evidence="1">
    <location>
        <begin position="110"/>
        <end position="127"/>
    </location>
</feature>